<dbReference type="NCBIfam" id="TIGR01901">
    <property type="entry name" value="adhes_NPXG"/>
    <property type="match status" value="1"/>
</dbReference>
<dbReference type="SUPFAM" id="SSF51126">
    <property type="entry name" value="Pectin lyase-like"/>
    <property type="match status" value="2"/>
</dbReference>
<evidence type="ECO:0000259" key="2">
    <source>
        <dbReference type="SMART" id="SM00912"/>
    </source>
</evidence>
<evidence type="ECO:0000313" key="4">
    <source>
        <dbReference type="Proteomes" id="UP001302120"/>
    </source>
</evidence>
<dbReference type="Gene3D" id="2.160.20.10">
    <property type="entry name" value="Single-stranded right-handed beta-helix, Pectin lyase-like"/>
    <property type="match status" value="2"/>
</dbReference>
<dbReference type="InterPro" id="IPR012334">
    <property type="entry name" value="Pectin_lyas_fold"/>
</dbReference>
<dbReference type="InterPro" id="IPR011050">
    <property type="entry name" value="Pectin_lyase_fold/virulence"/>
</dbReference>
<feature type="signal peptide" evidence="1">
    <location>
        <begin position="1"/>
        <end position="25"/>
    </location>
</feature>
<reference evidence="3 4" key="1">
    <citation type="submission" date="2023-12" db="EMBL/GenBank/DDBJ databases">
        <title>Baltic Sea Cyanobacteria.</title>
        <authorList>
            <person name="Delbaje E."/>
            <person name="Fewer D.P."/>
            <person name="Shishido T.K."/>
        </authorList>
    </citation>
    <scope>NUCLEOTIDE SEQUENCE [LARGE SCALE GENOMIC DNA]</scope>
    <source>
        <strain evidence="3 4">UHCC-0300</strain>
    </source>
</reference>
<keyword evidence="4" id="KW-1185">Reference proteome</keyword>
<evidence type="ECO:0000313" key="3">
    <source>
        <dbReference type="EMBL" id="MEA5580050.1"/>
    </source>
</evidence>
<dbReference type="Pfam" id="PF05860">
    <property type="entry name" value="TPS"/>
    <property type="match status" value="1"/>
</dbReference>
<dbReference type="InterPro" id="IPR008638">
    <property type="entry name" value="FhaB/CdiA-like_TPS"/>
</dbReference>
<proteinExistence type="predicted"/>
<protein>
    <submittedName>
        <fullName evidence="3">S-layer family protein</fullName>
    </submittedName>
</protein>
<dbReference type="EMBL" id="JAYGHG010000002">
    <property type="protein sequence ID" value="MEA5580050.1"/>
    <property type="molecule type" value="Genomic_DNA"/>
</dbReference>
<dbReference type="RefSeq" id="WP_323194400.1">
    <property type="nucleotide sequence ID" value="NZ_JAYGHG010000002.1"/>
</dbReference>
<accession>A0ABU5UA70</accession>
<organism evidence="3 4">
    <name type="scientific">Nodularia harveyana UHCC-0300</name>
    <dbReference type="NCBI Taxonomy" id="2974287"/>
    <lineage>
        <taxon>Bacteria</taxon>
        <taxon>Bacillati</taxon>
        <taxon>Cyanobacteriota</taxon>
        <taxon>Cyanophyceae</taxon>
        <taxon>Nostocales</taxon>
        <taxon>Nodulariaceae</taxon>
        <taxon>Nodularia</taxon>
    </lineage>
</organism>
<feature type="chain" id="PRO_5046630136" evidence="1">
    <location>
        <begin position="26"/>
        <end position="817"/>
    </location>
</feature>
<gene>
    <name evidence="3" type="ORF">VB620_01695</name>
</gene>
<dbReference type="SMART" id="SM00912">
    <property type="entry name" value="Haemagg_act"/>
    <property type="match status" value="1"/>
</dbReference>
<evidence type="ECO:0000256" key="1">
    <source>
        <dbReference type="SAM" id="SignalP"/>
    </source>
</evidence>
<keyword evidence="1" id="KW-0732">Signal</keyword>
<sequence length="817" mass="84120">MNLTSVCLGLISGILAGGIIFPANAQVISDGTTNTTVNPNDNNFNILNGIEKGNNLFHSFSNFSLPTGGSATFNLINTPNVTTIFSRVTGGNVSNIDGLIQTLNGNNPASLFLMNPNGIVFGENAKLDIGGSFVGTTANSIKFADGAEFSAVNTTSPLLTMSAPIGLQMGNNSAAIKAEGRGYKGYTSRVFFITGDADSTELRVKPGKTLALVGGNLQIDGFVLSAPEGQVELGSTNGTGQVNLVPNAQGYTFGYENGQIFDDIQLVERSLIDVSGVNSGSIRLQGRNILVSDGSLLYSENYGDLPGGELSLQASAAIDIIGRSDNGVVPSGLRSETYGIGIGGNIRVSAQKLTVKEGAGLNTIVARTADSGNIEINAQTIEVSGFSLINPDNVTGIGSLSFASGNAGDVFVNGDNLLISDGASISSVTFSTGSSGKVSIRNQHTRVIGNSPSGFDSAITLATFAFGNNQDLTLDTAKLEILDGGRIGSSTLFAGNGGNVNINASEEILISGSNSNNNSAINSSASRLNSQLNPIFGLPDLTANSGTLSITTPNLILADSGTVTVTSEGTGNAGNLNITADNIQLKNQSLIQAQTESGNGGDINLQVGNLLLMRDRSNITARASGAGDGGNININAPVITGLENSDIIANAVEGNGGNINITTQGIFGLEFSDEFTPQSDITASSEFGVSGTVQIDNFGVDPNSGLVELPANLVDASQQIAAGCAETSGSSFVATGRGGIPQNPTQDVRSDRTWSDVRNLNPYRQNSPVTAKISETLAPLVQATSWRRNAQGKIELVADKSIAPKPQLLTCATVTKN</sequence>
<feature type="domain" description="Filamentous haemagglutinin FhaB/tRNA nuclease CdiA-like TPS" evidence="2">
    <location>
        <begin position="28"/>
        <end position="144"/>
    </location>
</feature>
<name>A0ABU5UA70_9CYAN</name>
<dbReference type="Proteomes" id="UP001302120">
    <property type="component" value="Unassembled WGS sequence"/>
</dbReference>
<comment type="caution">
    <text evidence="3">The sequence shown here is derived from an EMBL/GenBank/DDBJ whole genome shotgun (WGS) entry which is preliminary data.</text>
</comment>